<reference evidence="2 3" key="1">
    <citation type="journal article" date="2013" name="ISME J.">
        <title>By their genes ye shall know them: genomic signatures of predatory bacteria.</title>
        <authorList>
            <person name="Pasternak Z."/>
            <person name="Pietrokovski S."/>
            <person name="Rotem O."/>
            <person name="Gophna U."/>
            <person name="Lurie-Weinberger M.N."/>
            <person name="Jurkevitch E."/>
        </authorList>
    </citation>
    <scope>NUCLEOTIDE SEQUENCE [LARGE SCALE GENOMIC DNA]</scope>
    <source>
        <strain evidence="2 3">JSS</strain>
    </source>
</reference>
<dbReference type="STRING" id="1184267.A11Q_1295"/>
<keyword evidence="3" id="KW-1185">Reference proteome</keyword>
<dbReference type="RefSeq" id="WP_015470001.1">
    <property type="nucleotide sequence ID" value="NC_020813.1"/>
</dbReference>
<dbReference type="KEGG" id="bex:A11Q_1295"/>
<name>M4VBX2_9BACT</name>
<evidence type="ECO:0000313" key="3">
    <source>
        <dbReference type="Proteomes" id="UP000012040"/>
    </source>
</evidence>
<protein>
    <recommendedName>
        <fullName evidence="4">Peptidase M48 domain-containing protein</fullName>
    </recommendedName>
</protein>
<feature type="signal peptide" evidence="1">
    <location>
        <begin position="1"/>
        <end position="22"/>
    </location>
</feature>
<dbReference type="Proteomes" id="UP000012040">
    <property type="component" value="Chromosome"/>
</dbReference>
<evidence type="ECO:0008006" key="4">
    <source>
        <dbReference type="Google" id="ProtNLM"/>
    </source>
</evidence>
<proteinExistence type="predicted"/>
<sequence>MIKNINKSVFTLLLFMSGMASAQGFGFGFPGMVDPDHVPKDPFVKETLAVEACTLSAQGKQWQLNEPVGSHERAFELLEMTPTGRELLSRFRSLNHQHPHEFIHLNYNVRRSYGFLPKAGAVYMYDGEKRKIFFDPTDDLGLVAIMLSHELMHAIDPEVPEAFHEETAAYGKVSAEEYSELRKRNSFRIERRGFDMQDRVLPELLQLSSCYGSFIENHRRLNGLKLFNPTPDSYIREAYGIN</sequence>
<dbReference type="AlphaFoldDB" id="M4VBX2"/>
<dbReference type="HOGENOM" id="CLU_1145455_0_0_7"/>
<dbReference type="OrthoDB" id="5292194at2"/>
<evidence type="ECO:0000256" key="1">
    <source>
        <dbReference type="SAM" id="SignalP"/>
    </source>
</evidence>
<dbReference type="PATRIC" id="fig|1184267.3.peg.1313"/>
<evidence type="ECO:0000313" key="2">
    <source>
        <dbReference type="EMBL" id="AGH95511.1"/>
    </source>
</evidence>
<dbReference type="EMBL" id="CP003537">
    <property type="protein sequence ID" value="AGH95511.1"/>
    <property type="molecule type" value="Genomic_DNA"/>
</dbReference>
<organism evidence="2 3">
    <name type="scientific">Pseudobdellovibrio exovorus JSS</name>
    <dbReference type="NCBI Taxonomy" id="1184267"/>
    <lineage>
        <taxon>Bacteria</taxon>
        <taxon>Pseudomonadati</taxon>
        <taxon>Bdellovibrionota</taxon>
        <taxon>Bdellovibrionia</taxon>
        <taxon>Bdellovibrionales</taxon>
        <taxon>Pseudobdellovibrionaceae</taxon>
        <taxon>Pseudobdellovibrio</taxon>
    </lineage>
</organism>
<gene>
    <name evidence="2" type="ORF">A11Q_1295</name>
</gene>
<keyword evidence="1" id="KW-0732">Signal</keyword>
<feature type="chain" id="PRO_5004060573" description="Peptidase M48 domain-containing protein" evidence="1">
    <location>
        <begin position="23"/>
        <end position="242"/>
    </location>
</feature>
<accession>M4VBX2</accession>
<dbReference type="eggNOG" id="ENOG502ZSQT">
    <property type="taxonomic scope" value="Bacteria"/>
</dbReference>